<evidence type="ECO:0000313" key="1">
    <source>
        <dbReference type="EMBL" id="MFC4222104.1"/>
    </source>
</evidence>
<proteinExistence type="predicted"/>
<name>A0ABV8PPN7_9FLAO</name>
<dbReference type="RefSeq" id="WP_379767817.1">
    <property type="nucleotide sequence ID" value="NZ_JBHSCL010000013.1"/>
</dbReference>
<sequence length="301" mass="33508">MKALPFVLVASLAVVSCRTDSKKSVELETKPKVSKEVRKSDSLQQRWVPGVELQNVESVVYDSENDVYYASCGKEYRSGTEGFISKLSSSGNLLELKWVKDLNRPTGMAIHNGLLYVADFNRLLVIDLKTAKIIKTIPEHLPNSGLNDVAVNENGEVFVTGSFAHSVFQLQENHLETFARDDERLKWANGIAFSGDNLIVGGTHLNRINKNSAEIILFETNPPVVDIDGIVIDDTGNFYATTVDNSSLWYIDMKGLATKIASDSMYYYGDLDFNPNQKKLVVARGSQKTNTFFIESLPTIR</sequence>
<evidence type="ECO:0000313" key="2">
    <source>
        <dbReference type="Proteomes" id="UP001595841"/>
    </source>
</evidence>
<dbReference type="Gene3D" id="2.120.10.30">
    <property type="entry name" value="TolB, C-terminal domain"/>
    <property type="match status" value="1"/>
</dbReference>
<protein>
    <submittedName>
        <fullName evidence="1">SMP-30/gluconolactonase/LRE family protein</fullName>
    </submittedName>
</protein>
<dbReference type="EMBL" id="JBHSCL010000013">
    <property type="protein sequence ID" value="MFC4222104.1"/>
    <property type="molecule type" value="Genomic_DNA"/>
</dbReference>
<accession>A0ABV8PPN7</accession>
<dbReference type="PROSITE" id="PS51257">
    <property type="entry name" value="PROKAR_LIPOPROTEIN"/>
    <property type="match status" value="1"/>
</dbReference>
<dbReference type="SUPFAM" id="SSF63829">
    <property type="entry name" value="Calcium-dependent phosphotriesterase"/>
    <property type="match status" value="1"/>
</dbReference>
<keyword evidence="2" id="KW-1185">Reference proteome</keyword>
<organism evidence="1 2">
    <name type="scientific">Flagellimonas marina</name>
    <dbReference type="NCBI Taxonomy" id="1775168"/>
    <lineage>
        <taxon>Bacteria</taxon>
        <taxon>Pseudomonadati</taxon>
        <taxon>Bacteroidota</taxon>
        <taxon>Flavobacteriia</taxon>
        <taxon>Flavobacteriales</taxon>
        <taxon>Flavobacteriaceae</taxon>
        <taxon>Flagellimonas</taxon>
    </lineage>
</organism>
<reference evidence="2" key="1">
    <citation type="journal article" date="2019" name="Int. J. Syst. Evol. Microbiol.">
        <title>The Global Catalogue of Microorganisms (GCM) 10K type strain sequencing project: providing services to taxonomists for standard genome sequencing and annotation.</title>
        <authorList>
            <consortium name="The Broad Institute Genomics Platform"/>
            <consortium name="The Broad Institute Genome Sequencing Center for Infectious Disease"/>
            <person name="Wu L."/>
            <person name="Ma J."/>
        </authorList>
    </citation>
    <scope>NUCLEOTIDE SEQUENCE [LARGE SCALE GENOMIC DNA]</scope>
    <source>
        <strain evidence="2">CGMCC 1.15774</strain>
    </source>
</reference>
<comment type="caution">
    <text evidence="1">The sequence shown here is derived from an EMBL/GenBank/DDBJ whole genome shotgun (WGS) entry which is preliminary data.</text>
</comment>
<dbReference type="Proteomes" id="UP001595841">
    <property type="component" value="Unassembled WGS sequence"/>
</dbReference>
<dbReference type="InterPro" id="IPR011042">
    <property type="entry name" value="6-blade_b-propeller_TolB-like"/>
</dbReference>
<gene>
    <name evidence="1" type="ORF">ACFOWS_18270</name>
</gene>